<dbReference type="SMART" id="SM00564">
    <property type="entry name" value="PQQ"/>
    <property type="match status" value="4"/>
</dbReference>
<evidence type="ECO:0000313" key="4">
    <source>
        <dbReference type="Proteomes" id="UP000830729"/>
    </source>
</evidence>
<feature type="compositionally biased region" description="Low complexity" evidence="1">
    <location>
        <begin position="67"/>
        <end position="76"/>
    </location>
</feature>
<sequence>MIVERAVDLGSVDPAGSRQLGRRSSVCLRDDTVVVGLADGSVVAFEVDTLDERWRNESVPPREPNRGSPDGTSDGVSGSVVSLTAFADGFLAGERGPDGDIRLLDADTGKQRWSYRSADDVGDPAKRTRFFLPFVLDATTDGRRAYVAARRYYRESDGTRNFDSVVYAFESDGTVAWRYETDASPIALSVRNGTVAVGSNRCPGTDSDGFVALDADTGTVRRRWDPPGDGERRVGDLSLTEDGIAVASHADYRGYFLDDDGVRWAVDLGRPVDCGEETVYAYPNHVHATGDGVVFVTGNTYPEDGRETDARHPTEHAAVGVSPEGEIRWESSVGGFVHGVATDGDRIAVPAAQHFRERDPNAHALSKFDVTDGRTAGRPISGVVTAAAIEDGRVAAVEEPVAYHDEDAVRGSYRLHC</sequence>
<accession>A0A8U0HS18</accession>
<feature type="region of interest" description="Disordered" evidence="1">
    <location>
        <begin position="54"/>
        <end position="76"/>
    </location>
</feature>
<dbReference type="InterPro" id="IPR018391">
    <property type="entry name" value="PQQ_b-propeller_rpt"/>
</dbReference>
<organism evidence="3 4">
    <name type="scientific">Halorussus limi</name>
    <dbReference type="NCBI Taxonomy" id="2938695"/>
    <lineage>
        <taxon>Archaea</taxon>
        <taxon>Methanobacteriati</taxon>
        <taxon>Methanobacteriota</taxon>
        <taxon>Stenosarchaea group</taxon>
        <taxon>Halobacteria</taxon>
        <taxon>Halobacteriales</taxon>
        <taxon>Haladaptataceae</taxon>
        <taxon>Halorussus</taxon>
    </lineage>
</organism>
<dbReference type="PANTHER" id="PTHR34512">
    <property type="entry name" value="CELL SURFACE PROTEIN"/>
    <property type="match status" value="1"/>
</dbReference>
<name>A0A8U0HS18_9EURY</name>
<gene>
    <name evidence="3" type="ORF">M0R89_15135</name>
</gene>
<reference evidence="3 4" key="1">
    <citation type="submission" date="2022-04" db="EMBL/GenBank/DDBJ databases">
        <title>Diverse halophilic archaea isolated from saline environments.</title>
        <authorList>
            <person name="Cui H.-L."/>
        </authorList>
    </citation>
    <scope>NUCLEOTIDE SEQUENCE [LARGE SCALE GENOMIC DNA]</scope>
    <source>
        <strain evidence="3 4">XZYJT49</strain>
    </source>
</reference>
<dbReference type="PANTHER" id="PTHR34512:SF30">
    <property type="entry name" value="OUTER MEMBRANE PROTEIN ASSEMBLY FACTOR BAMB"/>
    <property type="match status" value="1"/>
</dbReference>
<dbReference type="Gene3D" id="2.130.10.10">
    <property type="entry name" value="YVTN repeat-like/Quinoprotein amine dehydrogenase"/>
    <property type="match status" value="2"/>
</dbReference>
<dbReference type="AlphaFoldDB" id="A0A8U0HS18"/>
<dbReference type="EMBL" id="CP096659">
    <property type="protein sequence ID" value="UPV73865.1"/>
    <property type="molecule type" value="Genomic_DNA"/>
</dbReference>
<keyword evidence="4" id="KW-1185">Reference proteome</keyword>
<feature type="domain" description="Pyrrolo-quinoline quinone repeat" evidence="2">
    <location>
        <begin position="39"/>
        <end position="221"/>
    </location>
</feature>
<dbReference type="InterPro" id="IPR002372">
    <property type="entry name" value="PQQ_rpt_dom"/>
</dbReference>
<dbReference type="KEGG" id="halx:M0R89_15135"/>
<dbReference type="InterPro" id="IPR015943">
    <property type="entry name" value="WD40/YVTN_repeat-like_dom_sf"/>
</dbReference>
<proteinExistence type="predicted"/>
<dbReference type="InterPro" id="IPR011047">
    <property type="entry name" value="Quinoprotein_ADH-like_sf"/>
</dbReference>
<evidence type="ECO:0000313" key="3">
    <source>
        <dbReference type="EMBL" id="UPV73865.1"/>
    </source>
</evidence>
<dbReference type="Proteomes" id="UP000830729">
    <property type="component" value="Chromosome"/>
</dbReference>
<dbReference type="Pfam" id="PF13360">
    <property type="entry name" value="PQQ_2"/>
    <property type="match status" value="1"/>
</dbReference>
<dbReference type="SUPFAM" id="SSF50998">
    <property type="entry name" value="Quinoprotein alcohol dehydrogenase-like"/>
    <property type="match status" value="1"/>
</dbReference>
<evidence type="ECO:0000256" key="1">
    <source>
        <dbReference type="SAM" id="MobiDB-lite"/>
    </source>
</evidence>
<protein>
    <submittedName>
        <fullName evidence="3">PQQ-binding-like beta-propeller repeat protein</fullName>
    </submittedName>
</protein>
<evidence type="ECO:0000259" key="2">
    <source>
        <dbReference type="Pfam" id="PF13360"/>
    </source>
</evidence>